<evidence type="ECO:0000313" key="3">
    <source>
        <dbReference type="Proteomes" id="UP000028524"/>
    </source>
</evidence>
<dbReference type="InParanoid" id="A0A084QB44"/>
<dbReference type="OrthoDB" id="18412at2759"/>
<dbReference type="OMA" id="CNRTHRE"/>
<sequence length="263" mass="28862">MAPETESSAVDEANGTRPLTAESTTEAAEAPAEVDQHQEPTEEAGGTEPEGPAPATESSLCVRLRQRPNSHASNVPAQPLTKRLLRSCSVACNRTHRENHPPDPTPEPQPEYGLAPATESTINQHPTEPADPNNPFRALDSSDKLRLLFAKYPKLPDQLLKIHAATQPPTEANSGVPAALLRGLPPRHNKWNRDLGLKKGKEALRRARKATGEEGAGVREYTELILHLMNGSESKEDMSSLLKQQTDQQDLKLIEQMMAEERY</sequence>
<evidence type="ECO:0000256" key="1">
    <source>
        <dbReference type="SAM" id="MobiDB-lite"/>
    </source>
</evidence>
<dbReference type="STRING" id="1283841.A0A084QB44"/>
<reference evidence="2 3" key="1">
    <citation type="journal article" date="2014" name="BMC Genomics">
        <title>Comparative genome sequencing reveals chemotype-specific gene clusters in the toxigenic black mold Stachybotrys.</title>
        <authorList>
            <person name="Semeiks J."/>
            <person name="Borek D."/>
            <person name="Otwinowski Z."/>
            <person name="Grishin N.V."/>
        </authorList>
    </citation>
    <scope>NUCLEOTIDE SEQUENCE [LARGE SCALE GENOMIC DNA]</scope>
    <source>
        <strain evidence="2 3">IBT 40285</strain>
    </source>
</reference>
<keyword evidence="3" id="KW-1185">Reference proteome</keyword>
<accession>A0A084QB44</accession>
<feature type="compositionally biased region" description="Polar residues" evidence="1">
    <location>
        <begin position="67"/>
        <end position="76"/>
    </location>
</feature>
<name>A0A084QB44_STAC4</name>
<dbReference type="Proteomes" id="UP000028524">
    <property type="component" value="Unassembled WGS sequence"/>
</dbReference>
<evidence type="ECO:0000313" key="2">
    <source>
        <dbReference type="EMBL" id="KFA61179.1"/>
    </source>
</evidence>
<feature type="compositionally biased region" description="Low complexity" evidence="1">
    <location>
        <begin position="43"/>
        <end position="57"/>
    </location>
</feature>
<feature type="region of interest" description="Disordered" evidence="1">
    <location>
        <begin position="1"/>
        <end position="80"/>
    </location>
</feature>
<dbReference type="AlphaFoldDB" id="A0A084QB44"/>
<protein>
    <submittedName>
        <fullName evidence="2">Uncharacterized protein</fullName>
    </submittedName>
</protein>
<feature type="region of interest" description="Disordered" evidence="1">
    <location>
        <begin position="94"/>
        <end position="115"/>
    </location>
</feature>
<feature type="compositionally biased region" description="Low complexity" evidence="1">
    <location>
        <begin position="20"/>
        <end position="33"/>
    </location>
</feature>
<gene>
    <name evidence="2" type="ORF">S40285_02199</name>
</gene>
<dbReference type="HOGENOM" id="CLU_063513_0_1_1"/>
<dbReference type="EMBL" id="KL660868">
    <property type="protein sequence ID" value="KFA61179.1"/>
    <property type="molecule type" value="Genomic_DNA"/>
</dbReference>
<organism evidence="2 3">
    <name type="scientific">Stachybotrys chlorohalonatus (strain IBT 40285)</name>
    <dbReference type="NCBI Taxonomy" id="1283841"/>
    <lineage>
        <taxon>Eukaryota</taxon>
        <taxon>Fungi</taxon>
        <taxon>Dikarya</taxon>
        <taxon>Ascomycota</taxon>
        <taxon>Pezizomycotina</taxon>
        <taxon>Sordariomycetes</taxon>
        <taxon>Hypocreomycetidae</taxon>
        <taxon>Hypocreales</taxon>
        <taxon>Stachybotryaceae</taxon>
        <taxon>Stachybotrys</taxon>
    </lineage>
</organism>
<proteinExistence type="predicted"/>